<proteinExistence type="predicted"/>
<feature type="non-terminal residue" evidence="2">
    <location>
        <position position="136"/>
    </location>
</feature>
<evidence type="ECO:0000313" key="3">
    <source>
        <dbReference type="Proteomes" id="UP000324897"/>
    </source>
</evidence>
<comment type="caution">
    <text evidence="2">The sequence shown here is derived from an EMBL/GenBank/DDBJ whole genome shotgun (WGS) entry which is preliminary data.</text>
</comment>
<feature type="non-terminal residue" evidence="2">
    <location>
        <position position="1"/>
    </location>
</feature>
<accession>A0A5J9VS82</accession>
<evidence type="ECO:0000256" key="1">
    <source>
        <dbReference type="SAM" id="MobiDB-lite"/>
    </source>
</evidence>
<name>A0A5J9VS82_9POAL</name>
<gene>
    <name evidence="2" type="ORF">EJB05_12671</name>
</gene>
<feature type="compositionally biased region" description="Basic and acidic residues" evidence="1">
    <location>
        <begin position="57"/>
        <end position="67"/>
    </location>
</feature>
<dbReference type="AlphaFoldDB" id="A0A5J9VS82"/>
<feature type="compositionally biased region" description="Basic and acidic residues" evidence="1">
    <location>
        <begin position="112"/>
        <end position="127"/>
    </location>
</feature>
<reference evidence="2 3" key="1">
    <citation type="journal article" date="2019" name="Sci. Rep.">
        <title>A high-quality genome of Eragrostis curvula grass provides insights into Poaceae evolution and supports new strategies to enhance forage quality.</title>
        <authorList>
            <person name="Carballo J."/>
            <person name="Santos B.A.C.M."/>
            <person name="Zappacosta D."/>
            <person name="Garbus I."/>
            <person name="Selva J.P."/>
            <person name="Gallo C.A."/>
            <person name="Diaz A."/>
            <person name="Albertini E."/>
            <person name="Caccamo M."/>
            <person name="Echenique V."/>
        </authorList>
    </citation>
    <scope>NUCLEOTIDE SEQUENCE [LARGE SCALE GENOMIC DNA]</scope>
    <source>
        <strain evidence="3">cv. Victoria</strain>
        <tissue evidence="2">Leaf</tissue>
    </source>
</reference>
<dbReference type="Gramene" id="TVU39262">
    <property type="protein sequence ID" value="TVU39262"/>
    <property type="gene ID" value="EJB05_12671"/>
</dbReference>
<keyword evidence="3" id="KW-1185">Reference proteome</keyword>
<evidence type="ECO:0000313" key="2">
    <source>
        <dbReference type="EMBL" id="TVU39262.1"/>
    </source>
</evidence>
<dbReference type="EMBL" id="RWGY01000007">
    <property type="protein sequence ID" value="TVU39262.1"/>
    <property type="molecule type" value="Genomic_DNA"/>
</dbReference>
<dbReference type="Proteomes" id="UP000324897">
    <property type="component" value="Chromosome 4"/>
</dbReference>
<sequence>MSKSKLMHIKLASIDMSKSKCNLDPNHGCGFEKLWAAWSEKMNKDERVHGRQGAAAARREDDGERDSKMVAALCSHVSCLLRRPPQGRQQSGASGSDDGGASGSNGSCISGKDSKRWQRLDLGHRLGSESSSAPAA</sequence>
<feature type="region of interest" description="Disordered" evidence="1">
    <location>
        <begin position="44"/>
        <end position="67"/>
    </location>
</feature>
<feature type="region of interest" description="Disordered" evidence="1">
    <location>
        <begin position="82"/>
        <end position="136"/>
    </location>
</feature>
<organism evidence="2 3">
    <name type="scientific">Eragrostis curvula</name>
    <name type="common">weeping love grass</name>
    <dbReference type="NCBI Taxonomy" id="38414"/>
    <lineage>
        <taxon>Eukaryota</taxon>
        <taxon>Viridiplantae</taxon>
        <taxon>Streptophyta</taxon>
        <taxon>Embryophyta</taxon>
        <taxon>Tracheophyta</taxon>
        <taxon>Spermatophyta</taxon>
        <taxon>Magnoliopsida</taxon>
        <taxon>Liliopsida</taxon>
        <taxon>Poales</taxon>
        <taxon>Poaceae</taxon>
        <taxon>PACMAD clade</taxon>
        <taxon>Chloridoideae</taxon>
        <taxon>Eragrostideae</taxon>
        <taxon>Eragrostidinae</taxon>
        <taxon>Eragrostis</taxon>
    </lineage>
</organism>
<protein>
    <submittedName>
        <fullName evidence="2">Uncharacterized protein</fullName>
    </submittedName>
</protein>